<feature type="region of interest" description="Disordered" evidence="10">
    <location>
        <begin position="484"/>
        <end position="530"/>
    </location>
</feature>
<sequence length="544" mass="59977">MSASTPLLSLKGITKIFPGVRALENVQLDLWPGKVTALIGENGAGKSTLVKVMTGIYQPEEGEILYKAIPIHLPTPESAHKVGITAIHQETVLFDELSVSENIFVGQYLYKGLLKTLDWPAMHRRANEILTRLEVQIDPRATLKTLSIAQRHMVAIARALAFDAQVVILDEPTAALSQHEILEFYHIVERLKQDGKAILFISHKFDEIFELADYYTILRDGVYVSSGAISDITEERMVSMMVGRAISQTYPKVDCTPGETVLEVTDLCHPTEFAHISFRLRKGEILGFYGLVGAGRTELMQALSGVSRPSSGEIRLNGRTMRFHQPADAIRAGIVCVPEERQKQGAIIALPIAQNISLPQLSKLNPNGVLNDAREWRLADEYASRLQVKAFSWRQPVETLSGGNQQKVVIGKWLATQPEVIILDEPTKGIDIGSKAAVHQFMSELVSQGLAVIMVSSELPEVMGMADRIIVMHEGLMVAEYRAGKRRRKPSLAPPAASARRRHDGTRMAETSRSAAGGGHYFDDRRHRQPGAVVRFTGQSGGDV</sequence>
<dbReference type="PANTHER" id="PTHR43790:SF3">
    <property type="entry name" value="D-ALLOSE IMPORT ATP-BINDING PROTEIN ALSA-RELATED"/>
    <property type="match status" value="1"/>
</dbReference>
<reference evidence="12 13" key="1">
    <citation type="submission" date="2018-06" db="EMBL/GenBank/DDBJ databases">
        <authorList>
            <consortium name="Pathogen Informatics"/>
            <person name="Doyle S."/>
        </authorList>
    </citation>
    <scope>NUCLEOTIDE SEQUENCE [LARGE SCALE GENOMIC DNA]</scope>
    <source>
        <strain evidence="12 13">NCTC13443</strain>
    </source>
</reference>
<feature type="domain" description="ABC transporter" evidence="11">
    <location>
        <begin position="256"/>
        <end position="499"/>
    </location>
</feature>
<dbReference type="AlphaFoldDB" id="A0A377UWN7"/>
<keyword evidence="6" id="KW-0547">Nucleotide-binding</keyword>
<keyword evidence="8" id="KW-1278">Translocase</keyword>
<dbReference type="FunFam" id="3.40.50.300:FF:000127">
    <property type="entry name" value="Ribose import ATP-binding protein RbsA"/>
    <property type="match status" value="1"/>
</dbReference>
<keyword evidence="2" id="KW-0813">Transport</keyword>
<dbReference type="EMBL" id="UGKT01000001">
    <property type="protein sequence ID" value="STT00439.1"/>
    <property type="molecule type" value="Genomic_DNA"/>
</dbReference>
<evidence type="ECO:0000256" key="9">
    <source>
        <dbReference type="ARBA" id="ARBA00023136"/>
    </source>
</evidence>
<dbReference type="InterPro" id="IPR017871">
    <property type="entry name" value="ABC_transporter-like_CS"/>
</dbReference>
<keyword evidence="5" id="KW-0677">Repeat</keyword>
<evidence type="ECO:0000256" key="10">
    <source>
        <dbReference type="SAM" id="MobiDB-lite"/>
    </source>
</evidence>
<dbReference type="PROSITE" id="PS50893">
    <property type="entry name" value="ABC_TRANSPORTER_2"/>
    <property type="match status" value="2"/>
</dbReference>
<feature type="domain" description="ABC transporter" evidence="11">
    <location>
        <begin position="8"/>
        <end position="245"/>
    </location>
</feature>
<gene>
    <name evidence="12" type="primary">rbsA_3</name>
    <name evidence="12" type="ORF">NCTC13443_00698</name>
</gene>
<keyword evidence="3" id="KW-1003">Cell membrane</keyword>
<evidence type="ECO:0000313" key="12">
    <source>
        <dbReference type="EMBL" id="STT00439.1"/>
    </source>
</evidence>
<evidence type="ECO:0000256" key="6">
    <source>
        <dbReference type="ARBA" id="ARBA00022741"/>
    </source>
</evidence>
<dbReference type="InterPro" id="IPR050107">
    <property type="entry name" value="ABC_carbohydrate_import_ATPase"/>
</dbReference>
<organism evidence="12 13">
    <name type="scientific">Klebsiella pneumoniae</name>
    <dbReference type="NCBI Taxonomy" id="573"/>
    <lineage>
        <taxon>Bacteria</taxon>
        <taxon>Pseudomonadati</taxon>
        <taxon>Pseudomonadota</taxon>
        <taxon>Gammaproteobacteria</taxon>
        <taxon>Enterobacterales</taxon>
        <taxon>Enterobacteriaceae</taxon>
        <taxon>Klebsiella/Raoultella group</taxon>
        <taxon>Klebsiella</taxon>
        <taxon>Klebsiella pneumoniae complex</taxon>
    </lineage>
</organism>
<dbReference type="InterPro" id="IPR027417">
    <property type="entry name" value="P-loop_NTPase"/>
</dbReference>
<name>A0A377UWN7_KLEPN</name>
<proteinExistence type="predicted"/>
<dbReference type="InterPro" id="IPR003439">
    <property type="entry name" value="ABC_transporter-like_ATP-bd"/>
</dbReference>
<keyword evidence="12" id="KW-0378">Hydrolase</keyword>
<dbReference type="EC" id="3.6.3.17" evidence="12"/>
<evidence type="ECO:0000256" key="4">
    <source>
        <dbReference type="ARBA" id="ARBA00022597"/>
    </source>
</evidence>
<accession>A0A377UWN7</accession>
<evidence type="ECO:0000259" key="11">
    <source>
        <dbReference type="PROSITE" id="PS50893"/>
    </source>
</evidence>
<evidence type="ECO:0000256" key="5">
    <source>
        <dbReference type="ARBA" id="ARBA00022737"/>
    </source>
</evidence>
<evidence type="ECO:0000256" key="7">
    <source>
        <dbReference type="ARBA" id="ARBA00022840"/>
    </source>
</evidence>
<keyword evidence="9" id="KW-0472">Membrane</keyword>
<dbReference type="Proteomes" id="UP000255518">
    <property type="component" value="Unassembled WGS sequence"/>
</dbReference>
<dbReference type="GO" id="GO:0005524">
    <property type="term" value="F:ATP binding"/>
    <property type="evidence" value="ECO:0007669"/>
    <property type="project" value="UniProtKB-KW"/>
</dbReference>
<dbReference type="CDD" id="cd03215">
    <property type="entry name" value="ABC_Carb_Monos_II"/>
    <property type="match status" value="1"/>
</dbReference>
<dbReference type="PROSITE" id="PS00211">
    <property type="entry name" value="ABC_TRANSPORTER_1"/>
    <property type="match status" value="1"/>
</dbReference>
<dbReference type="Gene3D" id="3.40.50.300">
    <property type="entry name" value="P-loop containing nucleotide triphosphate hydrolases"/>
    <property type="match status" value="2"/>
</dbReference>
<dbReference type="GO" id="GO:0005886">
    <property type="term" value="C:plasma membrane"/>
    <property type="evidence" value="ECO:0007669"/>
    <property type="project" value="UniProtKB-SubCell"/>
</dbReference>
<keyword evidence="7" id="KW-0067">ATP-binding</keyword>
<dbReference type="CDD" id="cd03216">
    <property type="entry name" value="ABC_Carb_Monos_I"/>
    <property type="match status" value="1"/>
</dbReference>
<dbReference type="SMART" id="SM00382">
    <property type="entry name" value="AAA"/>
    <property type="match status" value="2"/>
</dbReference>
<evidence type="ECO:0000256" key="3">
    <source>
        <dbReference type="ARBA" id="ARBA00022475"/>
    </source>
</evidence>
<dbReference type="InterPro" id="IPR003593">
    <property type="entry name" value="AAA+_ATPase"/>
</dbReference>
<dbReference type="GO" id="GO:0016887">
    <property type="term" value="F:ATP hydrolysis activity"/>
    <property type="evidence" value="ECO:0007669"/>
    <property type="project" value="InterPro"/>
</dbReference>
<dbReference type="PANTHER" id="PTHR43790">
    <property type="entry name" value="CARBOHYDRATE TRANSPORT ATP-BINDING PROTEIN MG119-RELATED"/>
    <property type="match status" value="1"/>
</dbReference>
<comment type="subcellular location">
    <subcellularLocation>
        <location evidence="1">Cell inner membrane</location>
        <topology evidence="1">Peripheral membrane protein</topology>
    </subcellularLocation>
</comment>
<keyword evidence="4" id="KW-0762">Sugar transport</keyword>
<evidence type="ECO:0000313" key="13">
    <source>
        <dbReference type="Proteomes" id="UP000255518"/>
    </source>
</evidence>
<dbReference type="SUPFAM" id="SSF52540">
    <property type="entry name" value="P-loop containing nucleoside triphosphate hydrolases"/>
    <property type="match status" value="2"/>
</dbReference>
<evidence type="ECO:0000256" key="8">
    <source>
        <dbReference type="ARBA" id="ARBA00022967"/>
    </source>
</evidence>
<evidence type="ECO:0000256" key="1">
    <source>
        <dbReference type="ARBA" id="ARBA00004417"/>
    </source>
</evidence>
<protein>
    <submittedName>
        <fullName evidence="12">L-rhamnose ABC transporter</fullName>
        <ecNumber evidence="12">3.6.3.17</ecNumber>
    </submittedName>
</protein>
<evidence type="ECO:0000256" key="2">
    <source>
        <dbReference type="ARBA" id="ARBA00022448"/>
    </source>
</evidence>
<dbReference type="Pfam" id="PF00005">
    <property type="entry name" value="ABC_tran"/>
    <property type="match status" value="2"/>
</dbReference>